<comment type="function">
    <text evidence="1">May be specifically involved in the processing, transport, and/or maturation of the MADH beta-subunit.</text>
</comment>
<evidence type="ECO:0000256" key="1">
    <source>
        <dbReference type="ARBA" id="ARBA00003475"/>
    </source>
</evidence>
<evidence type="ECO:0000256" key="2">
    <source>
        <dbReference type="ARBA" id="ARBA00004141"/>
    </source>
</evidence>
<reference evidence="11" key="1">
    <citation type="submission" date="2016-10" db="EMBL/GenBank/DDBJ databases">
        <authorList>
            <person name="Varghese N."/>
            <person name="Submissions S."/>
        </authorList>
    </citation>
    <scope>NUCLEOTIDE SEQUENCE [LARGE SCALE GENOMIC DNA]</scope>
    <source>
        <strain evidence="11">CBMB127</strain>
    </source>
</reference>
<dbReference type="InterPro" id="IPR009908">
    <property type="entry name" value="Methylamine_util_MauE"/>
</dbReference>
<keyword evidence="5 8" id="KW-0812">Transmembrane</keyword>
<feature type="domain" description="Methylamine utilisation protein MauE" evidence="9">
    <location>
        <begin position="10"/>
        <end position="136"/>
    </location>
</feature>
<keyword evidence="7 8" id="KW-0472">Membrane</keyword>
<evidence type="ECO:0000313" key="10">
    <source>
        <dbReference type="EMBL" id="SDK79005.1"/>
    </source>
</evidence>
<comment type="subcellular location">
    <subcellularLocation>
        <location evidence="2">Membrane</location>
        <topology evidence="2">Multi-pass membrane protein</topology>
    </subcellularLocation>
</comment>
<dbReference type="STRING" id="492660.SAMN05192566_2427"/>
<dbReference type="GO" id="GO:0030416">
    <property type="term" value="P:methylamine metabolic process"/>
    <property type="evidence" value="ECO:0007669"/>
    <property type="project" value="InterPro"/>
</dbReference>
<feature type="transmembrane region" description="Helical" evidence="8">
    <location>
        <begin position="118"/>
        <end position="138"/>
    </location>
</feature>
<sequence>MDSMVNDPTVAIFASLFVALILAAAAIPKLRSQDEFLGVVANYKLLPNFLVAPFAKLLPWVELGCAIALLVPALRTGAASVAAGLFILFAIAIAINVGRGRTHIDCGCVRRPTSMSRIGMFHVLRALALSGVSLYAVAVPLDISGISVEAALIGLASAAMLSLLYLGADMIVGFPTAKNNLDIYKGNTNE</sequence>
<protein>
    <recommendedName>
        <fullName evidence="4">Methylamine utilization protein MauE</fullName>
    </recommendedName>
</protein>
<dbReference type="RefSeq" id="WP_091472423.1">
    <property type="nucleotide sequence ID" value="NZ_FNFX01000005.1"/>
</dbReference>
<evidence type="ECO:0000256" key="8">
    <source>
        <dbReference type="SAM" id="Phobius"/>
    </source>
</evidence>
<comment type="pathway">
    <text evidence="3">One-carbon metabolism; methylamine degradation.</text>
</comment>
<feature type="transmembrane region" description="Helical" evidence="8">
    <location>
        <begin position="150"/>
        <end position="168"/>
    </location>
</feature>
<evidence type="ECO:0000256" key="3">
    <source>
        <dbReference type="ARBA" id="ARBA00004856"/>
    </source>
</evidence>
<proteinExistence type="predicted"/>
<accession>A0A1G9ESM5</accession>
<gene>
    <name evidence="10" type="ORF">SAMN05192566_2427</name>
</gene>
<keyword evidence="6 8" id="KW-1133">Transmembrane helix</keyword>
<evidence type="ECO:0000256" key="4">
    <source>
        <dbReference type="ARBA" id="ARBA00019078"/>
    </source>
</evidence>
<evidence type="ECO:0000259" key="9">
    <source>
        <dbReference type="Pfam" id="PF07291"/>
    </source>
</evidence>
<dbReference type="Pfam" id="PF07291">
    <property type="entry name" value="MauE"/>
    <property type="match status" value="1"/>
</dbReference>
<keyword evidence="11" id="KW-1185">Reference proteome</keyword>
<evidence type="ECO:0000313" key="11">
    <source>
        <dbReference type="Proteomes" id="UP000198629"/>
    </source>
</evidence>
<dbReference type="UniPathway" id="UPA00895"/>
<dbReference type="AlphaFoldDB" id="A0A1G9ESM5"/>
<name>A0A1G9ESM5_9PROT</name>
<evidence type="ECO:0000256" key="5">
    <source>
        <dbReference type="ARBA" id="ARBA00022692"/>
    </source>
</evidence>
<evidence type="ECO:0000256" key="7">
    <source>
        <dbReference type="ARBA" id="ARBA00023136"/>
    </source>
</evidence>
<organism evidence="10 11">
    <name type="scientific">Methylophilus rhizosphaerae</name>
    <dbReference type="NCBI Taxonomy" id="492660"/>
    <lineage>
        <taxon>Bacteria</taxon>
        <taxon>Pseudomonadati</taxon>
        <taxon>Pseudomonadota</taxon>
        <taxon>Betaproteobacteria</taxon>
        <taxon>Nitrosomonadales</taxon>
        <taxon>Methylophilaceae</taxon>
        <taxon>Methylophilus</taxon>
    </lineage>
</organism>
<dbReference type="EMBL" id="FNFX01000005">
    <property type="protein sequence ID" value="SDK79005.1"/>
    <property type="molecule type" value="Genomic_DNA"/>
</dbReference>
<evidence type="ECO:0000256" key="6">
    <source>
        <dbReference type="ARBA" id="ARBA00022989"/>
    </source>
</evidence>
<dbReference type="OrthoDB" id="9180460at2"/>
<feature type="transmembrane region" description="Helical" evidence="8">
    <location>
        <begin position="49"/>
        <end position="71"/>
    </location>
</feature>
<dbReference type="Proteomes" id="UP000198629">
    <property type="component" value="Unassembled WGS sequence"/>
</dbReference>
<dbReference type="GO" id="GO:0016020">
    <property type="term" value="C:membrane"/>
    <property type="evidence" value="ECO:0007669"/>
    <property type="project" value="UniProtKB-SubCell"/>
</dbReference>
<feature type="transmembrane region" description="Helical" evidence="8">
    <location>
        <begin position="12"/>
        <end position="28"/>
    </location>
</feature>
<feature type="transmembrane region" description="Helical" evidence="8">
    <location>
        <begin position="77"/>
        <end position="97"/>
    </location>
</feature>